<sequence length="281" mass="32299">MQDPQVEHNIWVIWRGKKFNVEIKEGATLKDLGHELQKLTNVKADTMKLIVPQKEYLAMDTAYGVWFLYLSIRSDNLSQKKFNVSDLDGKAAHLSTLSISVQGKSVRMMGVSEHEVDEVLQHAKTNLRIAGFDEEEMRLRQRMSYRPHTLKLPQGPYIFCDFRTLQLPGIELNPPVSEALKRMHMLAADPGIISVMNKHRWRVGIMTEMAPVGYVGISPKCILGFNKNHGEEISLRLRTDDLKGFRKYESIKKTLLHELGSSSNQYSRHMPLVSDWHRKMS</sequence>
<dbReference type="Proteomes" id="UP000515124">
    <property type="component" value="Unplaced"/>
</dbReference>
<dbReference type="PANTHER" id="PTHR47796:SF1">
    <property type="entry name" value="OS08G0500800 PROTEIN"/>
    <property type="match status" value="1"/>
</dbReference>
<dbReference type="GeneID" id="110745352"/>
<dbReference type="InterPro" id="IPR029071">
    <property type="entry name" value="Ubiquitin-like_domsf"/>
</dbReference>
<accession>A0A6P5RDW7</accession>
<feature type="domain" description="WLM" evidence="1">
    <location>
        <begin position="155"/>
        <end position="281"/>
    </location>
</feature>
<feature type="non-terminal residue" evidence="3">
    <location>
        <position position="281"/>
    </location>
</feature>
<name>A0A6P5RDW7_PRUAV</name>
<dbReference type="SUPFAM" id="SSF54236">
    <property type="entry name" value="Ubiquitin-like"/>
    <property type="match status" value="1"/>
</dbReference>
<evidence type="ECO:0000313" key="3">
    <source>
        <dbReference type="RefSeq" id="XP_021801124.1"/>
    </source>
</evidence>
<dbReference type="RefSeq" id="XP_021801124.1">
    <property type="nucleotide sequence ID" value="XM_021945432.1"/>
</dbReference>
<dbReference type="KEGG" id="pavi:110745352"/>
<keyword evidence="2" id="KW-1185">Reference proteome</keyword>
<dbReference type="InterPro" id="IPR013536">
    <property type="entry name" value="WLM_dom"/>
</dbReference>
<dbReference type="Gene3D" id="3.10.20.90">
    <property type="entry name" value="Phosphatidylinositol 3-kinase Catalytic Subunit, Chain A, domain 1"/>
    <property type="match status" value="1"/>
</dbReference>
<dbReference type="AlphaFoldDB" id="A0A6P5RDW7"/>
<evidence type="ECO:0000313" key="2">
    <source>
        <dbReference type="Proteomes" id="UP000515124"/>
    </source>
</evidence>
<organism evidence="2 3">
    <name type="scientific">Prunus avium</name>
    <name type="common">Cherry</name>
    <name type="synonym">Cerasus avium</name>
    <dbReference type="NCBI Taxonomy" id="42229"/>
    <lineage>
        <taxon>Eukaryota</taxon>
        <taxon>Viridiplantae</taxon>
        <taxon>Streptophyta</taxon>
        <taxon>Embryophyta</taxon>
        <taxon>Tracheophyta</taxon>
        <taxon>Spermatophyta</taxon>
        <taxon>Magnoliopsida</taxon>
        <taxon>eudicotyledons</taxon>
        <taxon>Gunneridae</taxon>
        <taxon>Pentapetalae</taxon>
        <taxon>rosids</taxon>
        <taxon>fabids</taxon>
        <taxon>Rosales</taxon>
        <taxon>Rosaceae</taxon>
        <taxon>Amygdaloideae</taxon>
        <taxon>Amygdaleae</taxon>
        <taxon>Prunus</taxon>
    </lineage>
</organism>
<reference evidence="3" key="1">
    <citation type="submission" date="2025-08" db="UniProtKB">
        <authorList>
            <consortium name="RefSeq"/>
        </authorList>
    </citation>
    <scope>IDENTIFICATION</scope>
</reference>
<evidence type="ECO:0000259" key="1">
    <source>
        <dbReference type="PROSITE" id="PS51397"/>
    </source>
</evidence>
<gene>
    <name evidence="3" type="primary">LOC110745352</name>
</gene>
<proteinExistence type="predicted"/>
<protein>
    <submittedName>
        <fullName evidence="3">Uncharacterized protein LOC110745352</fullName>
    </submittedName>
</protein>
<dbReference type="PROSITE" id="PS51397">
    <property type="entry name" value="WLM"/>
    <property type="match status" value="1"/>
</dbReference>
<dbReference type="Pfam" id="PF08325">
    <property type="entry name" value="WLM"/>
    <property type="match status" value="1"/>
</dbReference>
<dbReference type="PANTHER" id="PTHR47796">
    <property type="entry name" value="ZINC METALLOPROTEINASE-LIKE PROTEIN"/>
    <property type="match status" value="1"/>
</dbReference>